<dbReference type="InterPro" id="IPR011009">
    <property type="entry name" value="Kinase-like_dom_sf"/>
</dbReference>
<dbReference type="Gene3D" id="1.10.510.10">
    <property type="entry name" value="Transferase(Phosphotransferase) domain 1"/>
    <property type="match status" value="1"/>
</dbReference>
<dbReference type="SUPFAM" id="SSF56112">
    <property type="entry name" value="Protein kinase-like (PK-like)"/>
    <property type="match status" value="1"/>
</dbReference>
<dbReference type="GO" id="GO:0004674">
    <property type="term" value="F:protein serine/threonine kinase activity"/>
    <property type="evidence" value="ECO:0000318"/>
    <property type="project" value="GO_Central"/>
</dbReference>
<name>A0EE31_PARTE</name>
<evidence type="ECO:0000259" key="1">
    <source>
        <dbReference type="PROSITE" id="PS50011"/>
    </source>
</evidence>
<dbReference type="KEGG" id="ptm:GSPATT00025892001"/>
<dbReference type="HOGENOM" id="CLU_651283_0_0_1"/>
<dbReference type="Pfam" id="PF00069">
    <property type="entry name" value="Pkinase"/>
    <property type="match status" value="1"/>
</dbReference>
<evidence type="ECO:0000313" key="3">
    <source>
        <dbReference type="Proteomes" id="UP000000600"/>
    </source>
</evidence>
<sequence>MNQNDLFLIEGLKFQKGNKQAVQLIPQVNGLKMINTSDNSLILNIDFQDDGVLFDWSPYINKQGEDNLYFIIHFHGQLYKLFGTPIQLDSMQEFSAGKFIFKRNDIYTLDTINESMSTHQLSTIINRHNGKKYIEKRINQLDSQQISNSSITDYGCDGVPEEIRIIQLLNIQRCPYLMKIDQLTFDGECYSIIYQSSPQISLRQILKKYKNPPVSFIIEILEQLLLGIYIQNLVLNIFEELNIIHNGITLENICYSQEFNSIYLCNFSHSIFETQNRSQIKGNSIGFVPPEQYQMNSHISSQANIYQLGVLLYYMLFNENPFGKDQKKILQNNIAGKYQIPNTNQDKNIVDIMKSMLQKNPQKRKSCKEYLASKIFMPAYRSKISKHSFFSFFEDNFNKKIDEFEVGDDNNFVQTVKSLQINKGNKK</sequence>
<feature type="domain" description="Protein kinase" evidence="1">
    <location>
        <begin position="88"/>
        <end position="390"/>
    </location>
</feature>
<dbReference type="InParanoid" id="A0EE31"/>
<gene>
    <name evidence="2" type="ORF">GSPATT00025892001</name>
</gene>
<evidence type="ECO:0000313" key="2">
    <source>
        <dbReference type="EMBL" id="CAK93548.1"/>
    </source>
</evidence>
<accession>A0EE31</accession>
<dbReference type="AlphaFoldDB" id="A0EE31"/>
<dbReference type="GeneID" id="5046730"/>
<dbReference type="eggNOG" id="KOG4717">
    <property type="taxonomic scope" value="Eukaryota"/>
</dbReference>
<dbReference type="EMBL" id="CT868672">
    <property type="protein sequence ID" value="CAK93548.1"/>
    <property type="molecule type" value="Genomic_DNA"/>
</dbReference>
<proteinExistence type="predicted"/>
<dbReference type="OMA" id="LFDWSPY"/>
<organism evidence="2 3">
    <name type="scientific">Paramecium tetraurelia</name>
    <dbReference type="NCBI Taxonomy" id="5888"/>
    <lineage>
        <taxon>Eukaryota</taxon>
        <taxon>Sar</taxon>
        <taxon>Alveolata</taxon>
        <taxon>Ciliophora</taxon>
        <taxon>Intramacronucleata</taxon>
        <taxon>Oligohymenophorea</taxon>
        <taxon>Peniculida</taxon>
        <taxon>Parameciidae</taxon>
        <taxon>Paramecium</taxon>
    </lineage>
</organism>
<dbReference type="PANTHER" id="PTHR24362">
    <property type="entry name" value="SERINE/THREONINE-PROTEIN KINASE NEK"/>
    <property type="match status" value="1"/>
</dbReference>
<dbReference type="OrthoDB" id="297537at2759"/>
<dbReference type="SMART" id="SM00220">
    <property type="entry name" value="S_TKc"/>
    <property type="match status" value="1"/>
</dbReference>
<keyword evidence="3" id="KW-1185">Reference proteome</keyword>
<dbReference type="InterPro" id="IPR000719">
    <property type="entry name" value="Prot_kinase_dom"/>
</dbReference>
<dbReference type="Proteomes" id="UP000000600">
    <property type="component" value="Unassembled WGS sequence"/>
</dbReference>
<reference evidence="2 3" key="1">
    <citation type="journal article" date="2006" name="Nature">
        <title>Global trends of whole-genome duplications revealed by the ciliate Paramecium tetraurelia.</title>
        <authorList>
            <consortium name="Genoscope"/>
            <person name="Aury J.-M."/>
            <person name="Jaillon O."/>
            <person name="Duret L."/>
            <person name="Noel B."/>
            <person name="Jubin C."/>
            <person name="Porcel B.M."/>
            <person name="Segurens B."/>
            <person name="Daubin V."/>
            <person name="Anthouard V."/>
            <person name="Aiach N."/>
            <person name="Arnaiz O."/>
            <person name="Billaut A."/>
            <person name="Beisson J."/>
            <person name="Blanc I."/>
            <person name="Bouhouche K."/>
            <person name="Camara F."/>
            <person name="Duharcourt S."/>
            <person name="Guigo R."/>
            <person name="Gogendeau D."/>
            <person name="Katinka M."/>
            <person name="Keller A.-M."/>
            <person name="Kissmehl R."/>
            <person name="Klotz C."/>
            <person name="Koll F."/>
            <person name="Le Moue A."/>
            <person name="Lepere C."/>
            <person name="Malinsky S."/>
            <person name="Nowacki M."/>
            <person name="Nowak J.K."/>
            <person name="Plattner H."/>
            <person name="Poulain J."/>
            <person name="Ruiz F."/>
            <person name="Serrano V."/>
            <person name="Zagulski M."/>
            <person name="Dessen P."/>
            <person name="Betermier M."/>
            <person name="Weissenbach J."/>
            <person name="Scarpelli C."/>
            <person name="Schachter V."/>
            <person name="Sperling L."/>
            <person name="Meyer E."/>
            <person name="Cohen J."/>
            <person name="Wincker P."/>
        </authorList>
    </citation>
    <scope>NUCLEOTIDE SEQUENCE [LARGE SCALE GENOMIC DNA]</scope>
    <source>
        <strain evidence="2 3">Stock d4-2</strain>
    </source>
</reference>
<dbReference type="RefSeq" id="XP_001460945.1">
    <property type="nucleotide sequence ID" value="XM_001460908.1"/>
</dbReference>
<dbReference type="GO" id="GO:0005524">
    <property type="term" value="F:ATP binding"/>
    <property type="evidence" value="ECO:0007669"/>
    <property type="project" value="InterPro"/>
</dbReference>
<dbReference type="PROSITE" id="PS50011">
    <property type="entry name" value="PROTEIN_KINASE_DOM"/>
    <property type="match status" value="1"/>
</dbReference>
<protein>
    <recommendedName>
        <fullName evidence="1">Protein kinase domain-containing protein</fullName>
    </recommendedName>
</protein>
<dbReference type="PANTHER" id="PTHR24362:SF309">
    <property type="entry name" value="PROTEIN KINASE DOMAIN-CONTAINING PROTEIN"/>
    <property type="match status" value="1"/>
</dbReference>